<feature type="chain" id="PRO_5006404795" description="Extracellular protein" evidence="1">
    <location>
        <begin position="27"/>
        <end position="156"/>
    </location>
</feature>
<dbReference type="RefSeq" id="WP_020088678.1">
    <property type="nucleotide sequence ID" value="NZ_AZCZ01000006.1"/>
</dbReference>
<evidence type="ECO:0000313" key="2">
    <source>
        <dbReference type="EMBL" id="KRK38886.1"/>
    </source>
</evidence>
<evidence type="ECO:0000313" key="3">
    <source>
        <dbReference type="Proteomes" id="UP000051176"/>
    </source>
</evidence>
<feature type="signal peptide" evidence="1">
    <location>
        <begin position="1"/>
        <end position="26"/>
    </location>
</feature>
<evidence type="ECO:0000256" key="1">
    <source>
        <dbReference type="SAM" id="SignalP"/>
    </source>
</evidence>
<gene>
    <name evidence="2" type="ORF">FD07_GL001949</name>
</gene>
<accession>A0A0R1GX98</accession>
<organism evidence="2 3">
    <name type="scientific">Levilactobacillus parabrevis ATCC 53295</name>
    <dbReference type="NCBI Taxonomy" id="1267003"/>
    <lineage>
        <taxon>Bacteria</taxon>
        <taxon>Bacillati</taxon>
        <taxon>Bacillota</taxon>
        <taxon>Bacilli</taxon>
        <taxon>Lactobacillales</taxon>
        <taxon>Lactobacillaceae</taxon>
        <taxon>Levilactobacillus</taxon>
    </lineage>
</organism>
<comment type="caution">
    <text evidence="2">The sequence shown here is derived from an EMBL/GenBank/DDBJ whole genome shotgun (WGS) entry which is preliminary data.</text>
</comment>
<dbReference type="OrthoDB" id="2287661at2"/>
<dbReference type="EMBL" id="AZCZ01000006">
    <property type="protein sequence ID" value="KRK38886.1"/>
    <property type="molecule type" value="Genomic_DNA"/>
</dbReference>
<keyword evidence="3" id="KW-1185">Reference proteome</keyword>
<dbReference type="Proteomes" id="UP000051176">
    <property type="component" value="Unassembled WGS sequence"/>
</dbReference>
<protein>
    <recommendedName>
        <fullName evidence="4">Extracellular protein</fullName>
    </recommendedName>
</protein>
<name>A0A0R1GX98_9LACO</name>
<proteinExistence type="predicted"/>
<dbReference type="PATRIC" id="fig|1267003.4.peg.2057"/>
<dbReference type="AlphaFoldDB" id="A0A0R1GX98"/>
<evidence type="ECO:0008006" key="4">
    <source>
        <dbReference type="Google" id="ProtNLM"/>
    </source>
</evidence>
<keyword evidence="1" id="KW-0732">Signal</keyword>
<reference evidence="2 3" key="1">
    <citation type="journal article" date="2015" name="Genome Announc.">
        <title>Expanding the biotechnology potential of lactobacilli through comparative genomics of 213 strains and associated genera.</title>
        <authorList>
            <person name="Sun Z."/>
            <person name="Harris H.M."/>
            <person name="McCann A."/>
            <person name="Guo C."/>
            <person name="Argimon S."/>
            <person name="Zhang W."/>
            <person name="Yang X."/>
            <person name="Jeffery I.B."/>
            <person name="Cooney J.C."/>
            <person name="Kagawa T.F."/>
            <person name="Liu W."/>
            <person name="Song Y."/>
            <person name="Salvetti E."/>
            <person name="Wrobel A."/>
            <person name="Rasinkangas P."/>
            <person name="Parkhill J."/>
            <person name="Rea M.C."/>
            <person name="O'Sullivan O."/>
            <person name="Ritari J."/>
            <person name="Douillard F.P."/>
            <person name="Paul Ross R."/>
            <person name="Yang R."/>
            <person name="Briner A.E."/>
            <person name="Felis G.E."/>
            <person name="de Vos W.M."/>
            <person name="Barrangou R."/>
            <person name="Klaenhammer T.R."/>
            <person name="Caufield P.W."/>
            <person name="Cui Y."/>
            <person name="Zhang H."/>
            <person name="O'Toole P.W."/>
        </authorList>
    </citation>
    <scope>NUCLEOTIDE SEQUENCE [LARGE SCALE GENOMIC DNA]</scope>
    <source>
        <strain evidence="2 3">ATCC 53295</strain>
    </source>
</reference>
<sequence length="156" mass="17689">MNKFVIGTAIALGIAGGFGWGTTAHAQTKWTAGTPQSLRGTWTQYRVQHKGHDTIVYWNELVATKKTVLIETEFGSQAYGGKRVGYRLNHGVYRLRDYDSSEKVWNYTKIKRNGQKMTLREYGRRHVGKPFKHVSGQVAHLTHNAKLNREALKSKS</sequence>